<gene>
    <name evidence="9" type="ORF">EYM_04525</name>
</gene>
<feature type="domain" description="4Fe-4S ferredoxin-type" evidence="8">
    <location>
        <begin position="4"/>
        <end position="33"/>
    </location>
</feature>
<dbReference type="InterPro" id="IPR017900">
    <property type="entry name" value="4Fe4S_Fe_S_CS"/>
</dbReference>
<evidence type="ECO:0000256" key="2">
    <source>
        <dbReference type="ARBA" id="ARBA00022485"/>
    </source>
</evidence>
<dbReference type="RefSeq" id="WP_075049848.1">
    <property type="nucleotide sequence ID" value="NZ_CP006867.1"/>
</dbReference>
<dbReference type="AlphaFoldDB" id="A0A0U3FIP4"/>
<keyword evidence="10" id="KW-1185">Reference proteome</keyword>
<feature type="domain" description="4Fe-4S ferredoxin-type" evidence="8">
    <location>
        <begin position="41"/>
        <end position="71"/>
    </location>
</feature>
<dbReference type="PANTHER" id="PTHR43687:SF6">
    <property type="entry name" value="L-ASPARTATE SEMIALDEHYDE SULFURTRANSFERASE IRON-SULFUR SUBUNIT"/>
    <property type="match status" value="1"/>
</dbReference>
<evidence type="ECO:0000259" key="8">
    <source>
        <dbReference type="PROSITE" id="PS51379"/>
    </source>
</evidence>
<keyword evidence="6" id="KW-0408">Iron</keyword>
<dbReference type="EMBL" id="CP006867">
    <property type="protein sequence ID" value="ALU11766.1"/>
    <property type="molecule type" value="Genomic_DNA"/>
</dbReference>
<dbReference type="Pfam" id="PF14697">
    <property type="entry name" value="Fer4_21"/>
    <property type="match status" value="1"/>
</dbReference>
<dbReference type="PANTHER" id="PTHR43687">
    <property type="entry name" value="ADENYLYLSULFATE REDUCTASE, BETA SUBUNIT"/>
    <property type="match status" value="1"/>
</dbReference>
<reference evidence="9 10" key="1">
    <citation type="submission" date="2013-11" db="EMBL/GenBank/DDBJ databases">
        <title>Comparative genomics of Ignicoccus.</title>
        <authorList>
            <person name="Podar M."/>
        </authorList>
    </citation>
    <scope>NUCLEOTIDE SEQUENCE [LARGE SCALE GENOMIC DNA]</scope>
    <source>
        <strain evidence="9 10">DSM 13165</strain>
    </source>
</reference>
<keyword evidence="2" id="KW-0004">4Fe-4S</keyword>
<dbReference type="OrthoDB" id="23833at2157"/>
<dbReference type="InterPro" id="IPR017896">
    <property type="entry name" value="4Fe4S_Fe-S-bd"/>
</dbReference>
<evidence type="ECO:0000313" key="9">
    <source>
        <dbReference type="EMBL" id="ALU11766.1"/>
    </source>
</evidence>
<evidence type="ECO:0000256" key="1">
    <source>
        <dbReference type="ARBA" id="ARBA00022448"/>
    </source>
</evidence>
<dbReference type="PROSITE" id="PS00198">
    <property type="entry name" value="4FE4S_FER_1"/>
    <property type="match status" value="2"/>
</dbReference>
<dbReference type="PROSITE" id="PS51379">
    <property type="entry name" value="4FE4S_FER_2"/>
    <property type="match status" value="2"/>
</dbReference>
<dbReference type="SUPFAM" id="SSF54862">
    <property type="entry name" value="4Fe-4S ferredoxins"/>
    <property type="match status" value="1"/>
</dbReference>
<dbReference type="STRING" id="940295.EYM_04525"/>
<evidence type="ECO:0000256" key="7">
    <source>
        <dbReference type="ARBA" id="ARBA00023014"/>
    </source>
</evidence>
<dbReference type="Gene3D" id="3.30.70.20">
    <property type="match status" value="1"/>
</dbReference>
<evidence type="ECO:0000256" key="5">
    <source>
        <dbReference type="ARBA" id="ARBA00022982"/>
    </source>
</evidence>
<proteinExistence type="predicted"/>
<dbReference type="GeneID" id="30680296"/>
<accession>A0A0U3FIP4</accession>
<evidence type="ECO:0000313" key="10">
    <source>
        <dbReference type="Proteomes" id="UP000060778"/>
    </source>
</evidence>
<evidence type="ECO:0000256" key="3">
    <source>
        <dbReference type="ARBA" id="ARBA00022723"/>
    </source>
</evidence>
<keyword evidence="4" id="KW-0677">Repeat</keyword>
<dbReference type="Proteomes" id="UP000060778">
    <property type="component" value="Chromosome"/>
</dbReference>
<evidence type="ECO:0000256" key="6">
    <source>
        <dbReference type="ARBA" id="ARBA00023004"/>
    </source>
</evidence>
<name>A0A0U3FIP4_9CREN</name>
<dbReference type="InterPro" id="IPR050572">
    <property type="entry name" value="Fe-S_Ferredoxin"/>
</dbReference>
<dbReference type="GO" id="GO:0046872">
    <property type="term" value="F:metal ion binding"/>
    <property type="evidence" value="ECO:0007669"/>
    <property type="project" value="UniProtKB-KW"/>
</dbReference>
<evidence type="ECO:0000256" key="4">
    <source>
        <dbReference type="ARBA" id="ARBA00022737"/>
    </source>
</evidence>
<protein>
    <submittedName>
        <fullName evidence="9">Ferredoxin</fullName>
    </submittedName>
</protein>
<keyword evidence="3" id="KW-0479">Metal-binding</keyword>
<dbReference type="GO" id="GO:0016491">
    <property type="term" value="F:oxidoreductase activity"/>
    <property type="evidence" value="ECO:0007669"/>
    <property type="project" value="UniProtKB-ARBA"/>
</dbReference>
<organism evidence="9 10">
    <name type="scientific">Ignicoccus islandicus DSM 13165</name>
    <dbReference type="NCBI Taxonomy" id="940295"/>
    <lineage>
        <taxon>Archaea</taxon>
        <taxon>Thermoproteota</taxon>
        <taxon>Thermoprotei</taxon>
        <taxon>Desulfurococcales</taxon>
        <taxon>Desulfurococcaceae</taxon>
        <taxon>Ignicoccus</taxon>
    </lineage>
</organism>
<keyword evidence="7" id="KW-0411">Iron-sulfur</keyword>
<dbReference type="KEGG" id="iis:EYM_04525"/>
<keyword evidence="1" id="KW-0813">Transport</keyword>
<keyword evidence="5" id="KW-0249">Electron transport</keyword>
<dbReference type="GO" id="GO:0051539">
    <property type="term" value="F:4 iron, 4 sulfur cluster binding"/>
    <property type="evidence" value="ECO:0007669"/>
    <property type="project" value="UniProtKB-KW"/>
</dbReference>
<sequence>MPNFSVLVNEDTCIGCSVCAQICPTDVFRIVMKKKGEYERLVSVVEREEACIGCMACVYNCPTDSIKVFKKGEEKKLEKSEVAA</sequence>